<dbReference type="NCBIfam" id="NF033848">
    <property type="entry name" value="VgrG_rel"/>
    <property type="match status" value="1"/>
</dbReference>
<dbReference type="SUPFAM" id="SSF69279">
    <property type="entry name" value="Phage tail proteins"/>
    <property type="match status" value="1"/>
</dbReference>
<feature type="region of interest" description="Disordered" evidence="1">
    <location>
        <begin position="248"/>
        <end position="281"/>
    </location>
</feature>
<feature type="domain" description="Gp5/Type VI secretion system Vgr protein OB-fold" evidence="2">
    <location>
        <begin position="389"/>
        <end position="460"/>
    </location>
</feature>
<gene>
    <name evidence="3" type="ORF">FHS39_002819</name>
</gene>
<dbReference type="RefSeq" id="WP_184349626.1">
    <property type="nucleotide sequence ID" value="NZ_JACHJH010000003.1"/>
</dbReference>
<dbReference type="Gene3D" id="2.40.50.230">
    <property type="entry name" value="Gp5 N-terminal domain"/>
    <property type="match status" value="1"/>
</dbReference>
<dbReference type="Pfam" id="PF04717">
    <property type="entry name" value="Phage_base_V"/>
    <property type="match status" value="1"/>
</dbReference>
<proteinExistence type="predicted"/>
<dbReference type="InterPro" id="IPR006531">
    <property type="entry name" value="Gp5/Vgr_OB"/>
</dbReference>
<evidence type="ECO:0000259" key="2">
    <source>
        <dbReference type="Pfam" id="PF04717"/>
    </source>
</evidence>
<evidence type="ECO:0000256" key="1">
    <source>
        <dbReference type="SAM" id="MobiDB-lite"/>
    </source>
</evidence>
<dbReference type="SUPFAM" id="SSF69255">
    <property type="entry name" value="gp5 N-terminal domain-like"/>
    <property type="match status" value="1"/>
</dbReference>
<dbReference type="InterPro" id="IPR047702">
    <property type="entry name" value="VgrG-rel"/>
</dbReference>
<reference evidence="3 4" key="1">
    <citation type="submission" date="2020-08" db="EMBL/GenBank/DDBJ databases">
        <title>Genomic Encyclopedia of Type Strains, Phase III (KMG-III): the genomes of soil and plant-associated and newly described type strains.</title>
        <authorList>
            <person name="Whitman W."/>
        </authorList>
    </citation>
    <scope>NUCLEOTIDE SEQUENCE [LARGE SCALE GENOMIC DNA]</scope>
    <source>
        <strain evidence="3 4">CECT 3266</strain>
    </source>
</reference>
<dbReference type="Proteomes" id="UP000556084">
    <property type="component" value="Unassembled WGS sequence"/>
</dbReference>
<name>A0A7W7LQ75_9ACTN</name>
<evidence type="ECO:0000313" key="3">
    <source>
        <dbReference type="EMBL" id="MBB4893788.1"/>
    </source>
</evidence>
<comment type="caution">
    <text evidence="3">The sequence shown here is derived from an EMBL/GenBank/DDBJ whole genome shotgun (WGS) entry which is preliminary data.</text>
</comment>
<dbReference type="AlphaFoldDB" id="A0A7W7LQ75"/>
<dbReference type="InterPro" id="IPR037026">
    <property type="entry name" value="Vgr_OB-fold_dom_sf"/>
</dbReference>
<keyword evidence="4" id="KW-1185">Reference proteome</keyword>
<dbReference type="EMBL" id="JACHJH010000003">
    <property type="protein sequence ID" value="MBB4893788.1"/>
    <property type="molecule type" value="Genomic_DNA"/>
</dbReference>
<dbReference type="Pfam" id="PF05954">
    <property type="entry name" value="Phage_GPD"/>
    <property type="match status" value="1"/>
</dbReference>
<protein>
    <submittedName>
        <fullName evidence="3">Phage protein D</fullName>
    </submittedName>
</protein>
<organism evidence="3 4">
    <name type="scientific">Streptomyces olivoverticillatus</name>
    <dbReference type="NCBI Taxonomy" id="66427"/>
    <lineage>
        <taxon>Bacteria</taxon>
        <taxon>Bacillati</taxon>
        <taxon>Actinomycetota</taxon>
        <taxon>Actinomycetes</taxon>
        <taxon>Kitasatosporales</taxon>
        <taxon>Streptomycetaceae</taxon>
        <taxon>Streptomyces</taxon>
    </lineage>
</organism>
<dbReference type="SUPFAM" id="SSF69349">
    <property type="entry name" value="Phage fibre proteins"/>
    <property type="match status" value="1"/>
</dbReference>
<evidence type="ECO:0000313" key="4">
    <source>
        <dbReference type="Proteomes" id="UP000556084"/>
    </source>
</evidence>
<accession>A0A7W7LQ75</accession>
<sequence>MVNPATSAVLQVSIGGVQLPDAAAQALVDGWVDQGAGVPAAFQLTFRDPYRVMISRLNETFDTPVTFGTLVTIATVADGQGAGDTLLTGEITGFEADYDGTGTFTVIRGYDAGHRLMRQRRVAAYRNQSASDIARKLAARDGVLIGTIQSTKTVYEFISQSNVTDWDFLARLADENEMVMSIDAMGKLRFVKPEPASGAPPTSTEGDKSPLVLQAGHDILRLRAAVTAADQVGKVEARGWDVTQKKPLSSVSPAEENSGFAIGDTPGGAAGKFPAGKRVETSTPYDTSAEVKFASDALAEDVTAAFAEVEVVALGNTKLRPGVPVTLTDTGEPFEGKYTATAVRHVFGDGKHYESWVTVSGRQWRSLFGLSSGGGGTGTAPKLPSVANALVTDVNDPLKQGRVRLRFPWLDDKYVSDWTRTVQMGGLGGGGIFPMDVNDEVLVAFDRGALDHPFVIGGLYNGKDQPTVVGDVPLHDTVRKKASRHTVSDRDGNRVDLLSQKTGGRKQGVRLASGDKQLTINLDRTNTEIIVDSKGSVTIKGSRSVSVEAGTDLTLSARRRLSIKSGGPLDIEGSGLVSVKSLAGAVTVDAMGALTMNALGSALLSADGSVQVNSVANVSVRAVTVPITGAVTINGLAPMVIPA</sequence>